<gene>
    <name evidence="1" type="primary">pilM</name>
    <name evidence="1" type="ORF">NDK47_21365</name>
</gene>
<dbReference type="InterPro" id="IPR005883">
    <property type="entry name" value="PilM"/>
</dbReference>
<dbReference type="InterPro" id="IPR050696">
    <property type="entry name" value="FtsA/MreB"/>
</dbReference>
<keyword evidence="2" id="KW-1185">Reference proteome</keyword>
<dbReference type="SUPFAM" id="SSF53067">
    <property type="entry name" value="Actin-like ATPase domain"/>
    <property type="match status" value="1"/>
</dbReference>
<organism evidence="1 2">
    <name type="scientific">Brevibacillus ruminantium</name>
    <dbReference type="NCBI Taxonomy" id="2950604"/>
    <lineage>
        <taxon>Bacteria</taxon>
        <taxon>Bacillati</taxon>
        <taxon>Bacillota</taxon>
        <taxon>Bacilli</taxon>
        <taxon>Bacillales</taxon>
        <taxon>Paenibacillaceae</taxon>
        <taxon>Brevibacillus</taxon>
    </lineage>
</organism>
<dbReference type="Gene3D" id="3.30.1490.300">
    <property type="match status" value="1"/>
</dbReference>
<accession>A0ABY4WF90</accession>
<name>A0ABY4WF90_9BACL</name>
<dbReference type="Proteomes" id="UP001056500">
    <property type="component" value="Chromosome"/>
</dbReference>
<dbReference type="PANTHER" id="PTHR32432">
    <property type="entry name" value="CELL DIVISION PROTEIN FTSA-RELATED"/>
    <property type="match status" value="1"/>
</dbReference>
<reference evidence="1" key="1">
    <citation type="submission" date="2022-06" db="EMBL/GenBank/DDBJ databases">
        <title>Genome sequencing of Brevibacillus sp. BB3-R1.</title>
        <authorList>
            <person name="Heo J."/>
            <person name="Lee D."/>
            <person name="Won M."/>
            <person name="Han B.-H."/>
            <person name="Hong S.-B."/>
            <person name="Kwon S.-W."/>
        </authorList>
    </citation>
    <scope>NUCLEOTIDE SEQUENCE</scope>
    <source>
        <strain evidence="1">BB3-R1</strain>
    </source>
</reference>
<dbReference type="RefSeq" id="WP_251871778.1">
    <property type="nucleotide sequence ID" value="NZ_CP098755.1"/>
</dbReference>
<sequence>MKLRIPFIQNPVRVGIAVEEDGLRYTEARPTENGVEIRQAGLIPLEAGSIENGRITDMEQAKLQLTLAKKELRLTKKKAILSIPTSTVVIRKTNQPKLSPDDIRSLLEIELGTTIHLPFSRPYFDFHKIGEVPSGPDIDELREFAVGENPSPEDEYLVIAAPGDVIDQYLELLKVLDIEVTAVDIEPLALYRLLRASGVAHKTDFMFLQLGEHSVNVSIFQSDIPEFLRNIPIQMAPIPASAEKAEEESMIGLESFVNDLVREVDRVINFYQFSMKNDGTRIQTIYLTGEADHLEKIVQLLQRRLTSFEIVPLPVHHMQWPQLSRIDAQAFTAAAGLTLRG</sequence>
<protein>
    <submittedName>
        <fullName evidence="1">Pilus assembly protein PilM</fullName>
    </submittedName>
</protein>
<dbReference type="EMBL" id="CP098755">
    <property type="protein sequence ID" value="USG64667.1"/>
    <property type="molecule type" value="Genomic_DNA"/>
</dbReference>
<dbReference type="Pfam" id="PF11104">
    <property type="entry name" value="PilM_2"/>
    <property type="match status" value="1"/>
</dbReference>
<dbReference type="InterPro" id="IPR043129">
    <property type="entry name" value="ATPase_NBD"/>
</dbReference>
<dbReference type="PANTHER" id="PTHR32432:SF3">
    <property type="entry name" value="ETHANOLAMINE UTILIZATION PROTEIN EUTJ"/>
    <property type="match status" value="1"/>
</dbReference>
<dbReference type="Gene3D" id="3.30.420.40">
    <property type="match status" value="2"/>
</dbReference>
<proteinExistence type="predicted"/>
<evidence type="ECO:0000313" key="2">
    <source>
        <dbReference type="Proteomes" id="UP001056500"/>
    </source>
</evidence>
<evidence type="ECO:0000313" key="1">
    <source>
        <dbReference type="EMBL" id="USG64667.1"/>
    </source>
</evidence>